<organism evidence="2 3">
    <name type="scientific">Ferrovibrio xuzhouensis</name>
    <dbReference type="NCBI Taxonomy" id="1576914"/>
    <lineage>
        <taxon>Bacteria</taxon>
        <taxon>Pseudomonadati</taxon>
        <taxon>Pseudomonadota</taxon>
        <taxon>Alphaproteobacteria</taxon>
        <taxon>Rhodospirillales</taxon>
        <taxon>Rhodospirillaceae</taxon>
        <taxon>Ferrovibrio</taxon>
    </lineage>
</organism>
<feature type="region of interest" description="Disordered" evidence="1">
    <location>
        <begin position="1"/>
        <end position="76"/>
    </location>
</feature>
<evidence type="ECO:0000256" key="1">
    <source>
        <dbReference type="SAM" id="MobiDB-lite"/>
    </source>
</evidence>
<sequence length="76" mass="7662">MGGLFGSSPPPPPPAPPPPLPPEPEQPSATDLAAEAARERRRRAQGDTIATSWRGLDSAAGNANAGAGAPKRLIGD</sequence>
<evidence type="ECO:0000313" key="3">
    <source>
        <dbReference type="Proteomes" id="UP001595711"/>
    </source>
</evidence>
<protein>
    <submittedName>
        <fullName evidence="2">Uncharacterized protein</fullName>
    </submittedName>
</protein>
<dbReference type="EMBL" id="JBHRYJ010000001">
    <property type="protein sequence ID" value="MFC3675715.1"/>
    <property type="molecule type" value="Genomic_DNA"/>
</dbReference>
<name>A0ABV7VEX2_9PROT</name>
<comment type="caution">
    <text evidence="2">The sequence shown here is derived from an EMBL/GenBank/DDBJ whole genome shotgun (WGS) entry which is preliminary data.</text>
</comment>
<accession>A0ABV7VEX2</accession>
<dbReference type="RefSeq" id="WP_379724804.1">
    <property type="nucleotide sequence ID" value="NZ_JBHRYJ010000001.1"/>
</dbReference>
<keyword evidence="3" id="KW-1185">Reference proteome</keyword>
<gene>
    <name evidence="2" type="ORF">ACFOOQ_09195</name>
</gene>
<feature type="compositionally biased region" description="Low complexity" evidence="1">
    <location>
        <begin position="59"/>
        <end position="69"/>
    </location>
</feature>
<dbReference type="Proteomes" id="UP001595711">
    <property type="component" value="Unassembled WGS sequence"/>
</dbReference>
<proteinExistence type="predicted"/>
<reference evidence="3" key="1">
    <citation type="journal article" date="2019" name="Int. J. Syst. Evol. Microbiol.">
        <title>The Global Catalogue of Microorganisms (GCM) 10K type strain sequencing project: providing services to taxonomists for standard genome sequencing and annotation.</title>
        <authorList>
            <consortium name="The Broad Institute Genomics Platform"/>
            <consortium name="The Broad Institute Genome Sequencing Center for Infectious Disease"/>
            <person name="Wu L."/>
            <person name="Ma J."/>
        </authorList>
    </citation>
    <scope>NUCLEOTIDE SEQUENCE [LARGE SCALE GENOMIC DNA]</scope>
    <source>
        <strain evidence="3">KCTC 42182</strain>
    </source>
</reference>
<feature type="compositionally biased region" description="Pro residues" evidence="1">
    <location>
        <begin position="8"/>
        <end position="25"/>
    </location>
</feature>
<evidence type="ECO:0000313" key="2">
    <source>
        <dbReference type="EMBL" id="MFC3675715.1"/>
    </source>
</evidence>